<reference evidence="1 2" key="1">
    <citation type="journal article" date="2016" name="Int. J. Syst. Evol. Microbiol.">
        <title>Chitinibacter fontanus sp. nov., isolated from a spring.</title>
        <authorList>
            <person name="Sheu S.Y."/>
            <person name="Li Y.S."/>
            <person name="Young C.C."/>
            <person name="Chen W.M."/>
        </authorList>
    </citation>
    <scope>NUCLEOTIDE SEQUENCE [LARGE SCALE GENOMIC DNA]</scope>
    <source>
        <strain evidence="1 2">STM-7</strain>
    </source>
</reference>
<sequence length="64" mass="7192">MVRIFDMSANEATQDDAFESQALQASAIHLDSLAIDQPVCQLRLLTVAEAEEQQRIPRPRPWLG</sequence>
<evidence type="ECO:0000313" key="1">
    <source>
        <dbReference type="EMBL" id="QLI80331.1"/>
    </source>
</evidence>
<dbReference type="EMBL" id="CP058952">
    <property type="protein sequence ID" value="QLI80331.1"/>
    <property type="molecule type" value="Genomic_DNA"/>
</dbReference>
<dbReference type="AlphaFoldDB" id="A0A7D5V7R4"/>
<accession>A0A7D5V7R4</accession>
<dbReference type="RefSeq" id="WP_180307474.1">
    <property type="nucleotide sequence ID" value="NZ_CP058952.1"/>
</dbReference>
<dbReference type="KEGG" id="cfon:HZU75_01600"/>
<organism evidence="1 2">
    <name type="scientific">Chitinibacter fontanus</name>
    <dbReference type="NCBI Taxonomy" id="1737446"/>
    <lineage>
        <taxon>Bacteria</taxon>
        <taxon>Pseudomonadati</taxon>
        <taxon>Pseudomonadota</taxon>
        <taxon>Betaproteobacteria</taxon>
        <taxon>Neisseriales</taxon>
        <taxon>Chitinibacteraceae</taxon>
        <taxon>Chitinibacter</taxon>
    </lineage>
</organism>
<protein>
    <submittedName>
        <fullName evidence="1">Uncharacterized protein</fullName>
    </submittedName>
</protein>
<name>A0A7D5V7R4_9NEIS</name>
<dbReference type="Proteomes" id="UP000510822">
    <property type="component" value="Chromosome"/>
</dbReference>
<gene>
    <name evidence="1" type="ORF">HZU75_01600</name>
</gene>
<keyword evidence="2" id="KW-1185">Reference proteome</keyword>
<evidence type="ECO:0000313" key="2">
    <source>
        <dbReference type="Proteomes" id="UP000510822"/>
    </source>
</evidence>
<proteinExistence type="predicted"/>